<dbReference type="InterPro" id="IPR036291">
    <property type="entry name" value="NAD(P)-bd_dom_sf"/>
</dbReference>
<dbReference type="Proteomes" id="UP001260980">
    <property type="component" value="Unassembled WGS sequence"/>
</dbReference>
<reference evidence="2 3" key="1">
    <citation type="submission" date="2023-10" db="EMBL/GenBank/DDBJ databases">
        <title>Paenibacillus strain PFR10 Genome sequencing and assembly.</title>
        <authorList>
            <person name="Kim I."/>
        </authorList>
    </citation>
    <scope>NUCLEOTIDE SEQUENCE [LARGE SCALE GENOMIC DNA]</scope>
    <source>
        <strain evidence="2 3">PFR10</strain>
    </source>
</reference>
<feature type="domain" description="Gfo/Idh/MocA-like oxidoreductase N-terminal" evidence="1">
    <location>
        <begin position="62"/>
        <end position="140"/>
    </location>
</feature>
<dbReference type="Pfam" id="PF01408">
    <property type="entry name" value="GFO_IDH_MocA"/>
    <property type="match status" value="1"/>
</dbReference>
<evidence type="ECO:0000259" key="1">
    <source>
        <dbReference type="Pfam" id="PF01408"/>
    </source>
</evidence>
<sequence length="302" mass="33126">MTNPKSLIIGMIGLDTSHCTAFTKLLNEQDHEFHVPGGKVTYAFPGGSPDFELSYSRLERFTSAIRDEHGVQLLDSPEAVAERSDAILLTSVDGRIHLEQFRKIAPFRKPVFIDKPFAVSTSDAKEIVQLAAEYHVPLMSASSLRYEQGLVDSLSENSADIIGADCYGPAELQPTQPGLFWYGIHAAEMLYRIMGKGCVQVTASTSEFHELAVGVWEDGRIGTIRGNRQGNKTFGAVIHRVNKTEFVDGDKHPKPKYAGLVEAAVAMFQSGTPSIDPQETVEIIRFLEAANESRATGKTVKL</sequence>
<organism evidence="2 3">
    <name type="scientific">Paenibacillus violae</name>
    <dbReference type="NCBI Taxonomy" id="3077234"/>
    <lineage>
        <taxon>Bacteria</taxon>
        <taxon>Bacillati</taxon>
        <taxon>Bacillota</taxon>
        <taxon>Bacilli</taxon>
        <taxon>Bacillales</taxon>
        <taxon>Paenibacillaceae</taxon>
        <taxon>Paenibacillus</taxon>
    </lineage>
</organism>
<dbReference type="SUPFAM" id="SSF51735">
    <property type="entry name" value="NAD(P)-binding Rossmann-fold domains"/>
    <property type="match status" value="1"/>
</dbReference>
<accession>A0ABU3R8R8</accession>
<evidence type="ECO:0000313" key="2">
    <source>
        <dbReference type="EMBL" id="MDU0200670.1"/>
    </source>
</evidence>
<comment type="caution">
    <text evidence="2">The sequence shown here is derived from an EMBL/GenBank/DDBJ whole genome shotgun (WGS) entry which is preliminary data.</text>
</comment>
<dbReference type="RefSeq" id="WP_315950117.1">
    <property type="nucleotide sequence ID" value="NZ_JAWCUD010000001.1"/>
</dbReference>
<evidence type="ECO:0000313" key="3">
    <source>
        <dbReference type="Proteomes" id="UP001260980"/>
    </source>
</evidence>
<name>A0ABU3R8R8_9BACL</name>
<proteinExistence type="predicted"/>
<dbReference type="EMBL" id="JAWCUD010000001">
    <property type="protein sequence ID" value="MDU0200670.1"/>
    <property type="molecule type" value="Genomic_DNA"/>
</dbReference>
<keyword evidence="3" id="KW-1185">Reference proteome</keyword>
<dbReference type="Gene3D" id="3.40.50.720">
    <property type="entry name" value="NAD(P)-binding Rossmann-like Domain"/>
    <property type="match status" value="1"/>
</dbReference>
<dbReference type="Gene3D" id="3.30.360.10">
    <property type="entry name" value="Dihydrodipicolinate Reductase, domain 2"/>
    <property type="match status" value="1"/>
</dbReference>
<protein>
    <submittedName>
        <fullName evidence="2">Gfo/Idh/MocA family oxidoreductase</fullName>
    </submittedName>
</protein>
<dbReference type="InterPro" id="IPR000683">
    <property type="entry name" value="Gfo/Idh/MocA-like_OxRdtase_N"/>
</dbReference>
<gene>
    <name evidence="2" type="ORF">RQP52_06175</name>
</gene>